<accession>A0A0P7U0V1</accession>
<dbReference type="STRING" id="113540.ENSSFOP00015072684"/>
<dbReference type="Pfam" id="PF00619">
    <property type="entry name" value="CARD"/>
    <property type="match status" value="1"/>
</dbReference>
<dbReference type="Proteomes" id="UP000034805">
    <property type="component" value="Unassembled WGS sequence"/>
</dbReference>
<proteinExistence type="inferred from homology"/>
<organism evidence="14 15">
    <name type="scientific">Scleropages formosus</name>
    <name type="common">Asian bonytongue</name>
    <name type="synonym">Osteoglossum formosum</name>
    <dbReference type="NCBI Taxonomy" id="113540"/>
    <lineage>
        <taxon>Eukaryota</taxon>
        <taxon>Metazoa</taxon>
        <taxon>Chordata</taxon>
        <taxon>Craniata</taxon>
        <taxon>Vertebrata</taxon>
        <taxon>Euteleostomi</taxon>
        <taxon>Actinopterygii</taxon>
        <taxon>Neopterygii</taxon>
        <taxon>Teleostei</taxon>
        <taxon>Osteoglossocephala</taxon>
        <taxon>Osteoglossomorpha</taxon>
        <taxon>Osteoglossiformes</taxon>
        <taxon>Osteoglossidae</taxon>
        <taxon>Scleropages</taxon>
    </lineage>
</organism>
<dbReference type="InterPro" id="IPR017441">
    <property type="entry name" value="Protein_kinase_ATP_BS"/>
</dbReference>
<keyword evidence="5 10" id="KW-0547">Nucleotide-binding</keyword>
<reference evidence="14 15" key="1">
    <citation type="submission" date="2015-08" db="EMBL/GenBank/DDBJ databases">
        <title>The genome of the Asian arowana (Scleropages formosus).</title>
        <authorList>
            <person name="Tan M.H."/>
            <person name="Gan H.M."/>
            <person name="Croft L.J."/>
            <person name="Austin C.M."/>
        </authorList>
    </citation>
    <scope>NUCLEOTIDE SEQUENCE [LARGE SCALE GENOMIC DNA]</scope>
    <source>
        <strain evidence="14">Aro1</strain>
    </source>
</reference>
<dbReference type="Gene3D" id="1.10.510.10">
    <property type="entry name" value="Transferase(Phosphotransferase) domain 1"/>
    <property type="match status" value="1"/>
</dbReference>
<dbReference type="PROSITE" id="PS50209">
    <property type="entry name" value="CARD"/>
    <property type="match status" value="1"/>
</dbReference>
<feature type="region of interest" description="Disordered" evidence="11">
    <location>
        <begin position="186"/>
        <end position="270"/>
    </location>
</feature>
<feature type="domain" description="Protein kinase" evidence="12">
    <location>
        <begin position="389"/>
        <end position="639"/>
    </location>
</feature>
<evidence type="ECO:0000256" key="6">
    <source>
        <dbReference type="ARBA" id="ARBA00022777"/>
    </source>
</evidence>
<evidence type="ECO:0000256" key="8">
    <source>
        <dbReference type="ARBA" id="ARBA00047899"/>
    </source>
</evidence>
<dbReference type="Pfam" id="PF00069">
    <property type="entry name" value="Pkinase"/>
    <property type="match status" value="1"/>
</dbReference>
<dbReference type="PANTHER" id="PTHR22984:SF11">
    <property type="entry name" value="AURORA KINASE-RELATED"/>
    <property type="match status" value="1"/>
</dbReference>
<feature type="compositionally biased region" description="Polar residues" evidence="11">
    <location>
        <begin position="229"/>
        <end position="240"/>
    </location>
</feature>
<evidence type="ECO:0000256" key="5">
    <source>
        <dbReference type="ARBA" id="ARBA00022741"/>
    </source>
</evidence>
<dbReference type="EC" id="2.7.11.1" evidence="2"/>
<dbReference type="InterPro" id="IPR000719">
    <property type="entry name" value="Prot_kinase_dom"/>
</dbReference>
<dbReference type="GO" id="GO:0004674">
    <property type="term" value="F:protein serine/threonine kinase activity"/>
    <property type="evidence" value="ECO:0007669"/>
    <property type="project" value="UniProtKB-KW"/>
</dbReference>
<evidence type="ECO:0000313" key="15">
    <source>
        <dbReference type="Proteomes" id="UP000034805"/>
    </source>
</evidence>
<dbReference type="PANTHER" id="PTHR22984">
    <property type="entry name" value="SERINE/THREONINE-PROTEIN KINASE PIM"/>
    <property type="match status" value="1"/>
</dbReference>
<dbReference type="GO" id="GO:0043066">
    <property type="term" value="P:negative regulation of apoptotic process"/>
    <property type="evidence" value="ECO:0007669"/>
    <property type="project" value="TreeGrafter"/>
</dbReference>
<dbReference type="SUPFAM" id="SSF56112">
    <property type="entry name" value="Protein kinase-like (PK-like)"/>
    <property type="match status" value="1"/>
</dbReference>
<protein>
    <recommendedName>
        <fullName evidence="2">non-specific serine/threonine protein kinase</fullName>
        <ecNumber evidence="2">2.7.11.1</ecNumber>
    </recommendedName>
</protein>
<comment type="catalytic activity">
    <reaction evidence="8">
        <text>L-threonyl-[protein] + ATP = O-phospho-L-threonyl-[protein] + ADP + H(+)</text>
        <dbReference type="Rhea" id="RHEA:46608"/>
        <dbReference type="Rhea" id="RHEA-COMP:11060"/>
        <dbReference type="Rhea" id="RHEA-COMP:11605"/>
        <dbReference type="ChEBI" id="CHEBI:15378"/>
        <dbReference type="ChEBI" id="CHEBI:30013"/>
        <dbReference type="ChEBI" id="CHEBI:30616"/>
        <dbReference type="ChEBI" id="CHEBI:61977"/>
        <dbReference type="ChEBI" id="CHEBI:456216"/>
        <dbReference type="EC" id="2.7.11.1"/>
    </reaction>
</comment>
<evidence type="ECO:0000313" key="14">
    <source>
        <dbReference type="EMBL" id="KPP60197.1"/>
    </source>
</evidence>
<dbReference type="InterPro" id="IPR001315">
    <property type="entry name" value="CARD"/>
</dbReference>
<feature type="compositionally biased region" description="Polar residues" evidence="11">
    <location>
        <begin position="318"/>
        <end position="328"/>
    </location>
</feature>
<sequence>MTEGRLNNLLDVLRSRKALSQEEYELITAALTLAARTRSLLDTCLCLGEGVARLVAFTLGLVSTPTIHGPSHLSNISGQQKRGGKVAQAFQRAMALLNNYTSKTKVKQLKTPHLEQDMESSGHASFFSTEEEPMKGRKIKMGNPQTSVAEDPKGLDNTSGFLEQGEEDASESSLEIWCRKPVSENQGHAQYETGGEEHPSLEDSETDKGQVSGQTETHPLAPVYDENDATSGQASGSTGTPIVAPTHDDRETERSYPAWEEQDPPKDRPVEMGIHQASVAKYPEDALDHSEEAASWSCLELWSKQSVSEDWAHFHSQTGVTNDAASNDTEAERGQVSDQMKTSLALSAEMREFKTSPCCEAQIPQKQVQKGMGNLHTPVAEELKVKRVYDQGDLLGEGGYGSTYEGFRKSDGLLVAIKYVSKSKAEMVMDTEGPIPVEVALLRRVNSAPSCPYIIRLIEWFDLPTEYALILERPHPCKDLLDVCISLGGRLSEELARSVMLHVVKALIHCQNRGVMHRDLKPENLLMTTTEIKLIDFGCGAFLKDTPFYQFFGTEFYCPPEVFLQRRYLAGPATVWSFGVTLYHLVSGQLPFKSREEIIKHSLVLPETSEVCKLLISWCLQPKPKNRPTLEQIQRHPWFH</sequence>
<gene>
    <name evidence="14" type="ORF">Z043_121819</name>
</gene>
<keyword evidence="6" id="KW-0418">Kinase</keyword>
<dbReference type="PROSITE" id="PS00108">
    <property type="entry name" value="PROTEIN_KINASE_ST"/>
    <property type="match status" value="1"/>
</dbReference>
<keyword evidence="3" id="KW-0723">Serine/threonine-protein kinase</keyword>
<dbReference type="GO" id="GO:0007346">
    <property type="term" value="P:regulation of mitotic cell cycle"/>
    <property type="evidence" value="ECO:0007669"/>
    <property type="project" value="TreeGrafter"/>
</dbReference>
<evidence type="ECO:0000256" key="11">
    <source>
        <dbReference type="SAM" id="MobiDB-lite"/>
    </source>
</evidence>
<dbReference type="PROSITE" id="PS00107">
    <property type="entry name" value="PROTEIN_KINASE_ATP"/>
    <property type="match status" value="1"/>
</dbReference>
<comment type="caution">
    <text evidence="14">The sequence shown here is derived from an EMBL/GenBank/DDBJ whole genome shotgun (WGS) entry which is preliminary data.</text>
</comment>
<dbReference type="EMBL" id="JARO02011037">
    <property type="protein sequence ID" value="KPP60197.1"/>
    <property type="molecule type" value="Genomic_DNA"/>
</dbReference>
<feature type="domain" description="CARD" evidence="13">
    <location>
        <begin position="1"/>
        <end position="50"/>
    </location>
</feature>
<keyword evidence="7 10" id="KW-0067">ATP-binding</keyword>
<evidence type="ECO:0000256" key="4">
    <source>
        <dbReference type="ARBA" id="ARBA00022679"/>
    </source>
</evidence>
<evidence type="ECO:0000256" key="9">
    <source>
        <dbReference type="ARBA" id="ARBA00048679"/>
    </source>
</evidence>
<evidence type="ECO:0000256" key="7">
    <source>
        <dbReference type="ARBA" id="ARBA00022840"/>
    </source>
</evidence>
<dbReference type="Gene3D" id="1.10.533.10">
    <property type="entry name" value="Death Domain, Fas"/>
    <property type="match status" value="1"/>
</dbReference>
<dbReference type="SUPFAM" id="SSF47986">
    <property type="entry name" value="DEATH domain"/>
    <property type="match status" value="1"/>
</dbReference>
<dbReference type="SMART" id="SM00220">
    <property type="entry name" value="S_TKc"/>
    <property type="match status" value="1"/>
</dbReference>
<comment type="catalytic activity">
    <reaction evidence="9">
        <text>L-seryl-[protein] + ATP = O-phospho-L-seryl-[protein] + ADP + H(+)</text>
        <dbReference type="Rhea" id="RHEA:17989"/>
        <dbReference type="Rhea" id="RHEA-COMP:9863"/>
        <dbReference type="Rhea" id="RHEA-COMP:11604"/>
        <dbReference type="ChEBI" id="CHEBI:15378"/>
        <dbReference type="ChEBI" id="CHEBI:29999"/>
        <dbReference type="ChEBI" id="CHEBI:30616"/>
        <dbReference type="ChEBI" id="CHEBI:83421"/>
        <dbReference type="ChEBI" id="CHEBI:456216"/>
        <dbReference type="EC" id="2.7.11.1"/>
    </reaction>
</comment>
<feature type="region of interest" description="Disordered" evidence="11">
    <location>
        <begin position="111"/>
        <end position="173"/>
    </location>
</feature>
<dbReference type="GO" id="GO:0005737">
    <property type="term" value="C:cytoplasm"/>
    <property type="evidence" value="ECO:0007669"/>
    <property type="project" value="TreeGrafter"/>
</dbReference>
<dbReference type="Gene3D" id="3.30.200.20">
    <property type="entry name" value="Phosphorylase Kinase, domain 1"/>
    <property type="match status" value="1"/>
</dbReference>
<dbReference type="InterPro" id="IPR008271">
    <property type="entry name" value="Ser/Thr_kinase_AS"/>
</dbReference>
<dbReference type="InterPro" id="IPR011009">
    <property type="entry name" value="Kinase-like_dom_sf"/>
</dbReference>
<comment type="similarity">
    <text evidence="1">Belongs to the protein kinase superfamily. CAMK Ser/Thr protein kinase family. PIM subfamily.</text>
</comment>
<dbReference type="PROSITE" id="PS50011">
    <property type="entry name" value="PROTEIN_KINASE_DOM"/>
    <property type="match status" value="1"/>
</dbReference>
<dbReference type="InterPro" id="IPR051138">
    <property type="entry name" value="PIM_Ser/Thr_kinase"/>
</dbReference>
<keyword evidence="4" id="KW-0808">Transferase</keyword>
<name>A0A0P7U0V1_SCLFO</name>
<evidence type="ECO:0000259" key="12">
    <source>
        <dbReference type="PROSITE" id="PS50011"/>
    </source>
</evidence>
<dbReference type="InterPro" id="IPR011029">
    <property type="entry name" value="DEATH-like_dom_sf"/>
</dbReference>
<feature type="region of interest" description="Disordered" evidence="11">
    <location>
        <begin position="318"/>
        <end position="339"/>
    </location>
</feature>
<evidence type="ECO:0000259" key="13">
    <source>
        <dbReference type="PROSITE" id="PS50209"/>
    </source>
</evidence>
<feature type="binding site" evidence="10">
    <location>
        <position position="418"/>
    </location>
    <ligand>
        <name>ATP</name>
        <dbReference type="ChEBI" id="CHEBI:30616"/>
    </ligand>
</feature>
<evidence type="ECO:0000256" key="1">
    <source>
        <dbReference type="ARBA" id="ARBA00005505"/>
    </source>
</evidence>
<evidence type="ECO:0000256" key="3">
    <source>
        <dbReference type="ARBA" id="ARBA00022527"/>
    </source>
</evidence>
<evidence type="ECO:0000256" key="2">
    <source>
        <dbReference type="ARBA" id="ARBA00012513"/>
    </source>
</evidence>
<dbReference type="AlphaFoldDB" id="A0A0P7U0V1"/>
<evidence type="ECO:0000256" key="10">
    <source>
        <dbReference type="PROSITE-ProRule" id="PRU10141"/>
    </source>
</evidence>
<dbReference type="GO" id="GO:0005524">
    <property type="term" value="F:ATP binding"/>
    <property type="evidence" value="ECO:0007669"/>
    <property type="project" value="UniProtKB-UniRule"/>
</dbReference>